<organism evidence="6 7">
    <name type="scientific">Adineta steineri</name>
    <dbReference type="NCBI Taxonomy" id="433720"/>
    <lineage>
        <taxon>Eukaryota</taxon>
        <taxon>Metazoa</taxon>
        <taxon>Spiralia</taxon>
        <taxon>Gnathifera</taxon>
        <taxon>Rotifera</taxon>
        <taxon>Eurotatoria</taxon>
        <taxon>Bdelloidea</taxon>
        <taxon>Adinetida</taxon>
        <taxon>Adinetidae</taxon>
        <taxon>Adineta</taxon>
    </lineage>
</organism>
<dbReference type="GO" id="GO:0016020">
    <property type="term" value="C:membrane"/>
    <property type="evidence" value="ECO:0007669"/>
    <property type="project" value="UniProtKB-SubCell"/>
</dbReference>
<evidence type="ECO:0000256" key="2">
    <source>
        <dbReference type="ARBA" id="ARBA00022692"/>
    </source>
</evidence>
<keyword evidence="3 5" id="KW-1133">Transmembrane helix</keyword>
<feature type="transmembrane region" description="Helical" evidence="5">
    <location>
        <begin position="78"/>
        <end position="98"/>
    </location>
</feature>
<dbReference type="GO" id="GO:0006882">
    <property type="term" value="P:intracellular zinc ion homeostasis"/>
    <property type="evidence" value="ECO:0007669"/>
    <property type="project" value="TreeGrafter"/>
</dbReference>
<proteinExistence type="predicted"/>
<evidence type="ECO:0000256" key="5">
    <source>
        <dbReference type="SAM" id="Phobius"/>
    </source>
</evidence>
<comment type="subcellular location">
    <subcellularLocation>
        <location evidence="1">Membrane</location>
        <topology evidence="1">Multi-pass membrane protein</topology>
    </subcellularLocation>
</comment>
<dbReference type="EMBL" id="CAJOAY010002228">
    <property type="protein sequence ID" value="CAF3933681.1"/>
    <property type="molecule type" value="Genomic_DNA"/>
</dbReference>
<evidence type="ECO:0000313" key="6">
    <source>
        <dbReference type="EMBL" id="CAF3933681.1"/>
    </source>
</evidence>
<dbReference type="GO" id="GO:0005385">
    <property type="term" value="F:zinc ion transmembrane transporter activity"/>
    <property type="evidence" value="ECO:0007669"/>
    <property type="project" value="TreeGrafter"/>
</dbReference>
<dbReference type="Proteomes" id="UP000663881">
    <property type="component" value="Unassembled WGS sequence"/>
</dbReference>
<dbReference type="PANTHER" id="PTHR16950:SF16">
    <property type="entry name" value="ZINC TRANSPORTER ZIP13"/>
    <property type="match status" value="1"/>
</dbReference>
<gene>
    <name evidence="6" type="ORF">OKA104_LOCUS25972</name>
</gene>
<evidence type="ECO:0000313" key="7">
    <source>
        <dbReference type="Proteomes" id="UP000663881"/>
    </source>
</evidence>
<sequence length="509" mass="56716">MTVLLTDYSIQTWISALVGAATVGLVGILPLFIVPNEQSKNNKPYLEILLSVAVGSQLADVFLHLLPEAFAHPHASSLYIGLWTLIGLFLFFIIEQIFPDDHSEDSDSKIKTTGYLNLLANFIDNLTHGAAIGGSFAVSPLVGITTLAGIIIHEIPHEMGDFAILLKSGFDRWQATKAQIITGLGGVLGASIALLYSNSVHSTLWVLPFTSGAFLYVALVKTVPDLLKENDLAHSLRQLIGVLGGLFIIYFIMASIVNTTSTNSTLTSTYSYPPTVQTGPVGEHDQPYALYGHWDVKKLRHDFNFYLMDKEEIIKDKNRKQAARKQKPGKDFRLNAKLLSLAGLSDISKDKIFDTILDMFKVNTVLYACVASEEDVDYKQRRLNVQIILDTGVDKYSAYLYEATGITWLYQLTTDEYVWNDYIKRSMDFIEYGTFIITSNPEKMATWEDALASRTTLKNTKSKSTKKTKKTSDPEFCRKIIAIAKRNPMSAIAIIEEEAPEEYYKDSAA</sequence>
<dbReference type="PANTHER" id="PTHR16950">
    <property type="entry name" value="ZINC TRANSPORTER SLC39A7 HISTIDINE-RICH MEMBRANE PROTEIN KE4"/>
    <property type="match status" value="1"/>
</dbReference>
<name>A0A819JUZ2_9BILA</name>
<feature type="transmembrane region" description="Helical" evidence="5">
    <location>
        <begin position="12"/>
        <end position="33"/>
    </location>
</feature>
<accession>A0A819JUZ2</accession>
<dbReference type="AlphaFoldDB" id="A0A819JUZ2"/>
<evidence type="ECO:0000256" key="1">
    <source>
        <dbReference type="ARBA" id="ARBA00004141"/>
    </source>
</evidence>
<feature type="transmembrane region" description="Helical" evidence="5">
    <location>
        <begin position="178"/>
        <end position="196"/>
    </location>
</feature>
<protein>
    <recommendedName>
        <fullName evidence="8">Zinc transporter ZupT</fullName>
    </recommendedName>
</protein>
<dbReference type="Pfam" id="PF02535">
    <property type="entry name" value="Zip"/>
    <property type="match status" value="2"/>
</dbReference>
<evidence type="ECO:0000256" key="4">
    <source>
        <dbReference type="ARBA" id="ARBA00023136"/>
    </source>
</evidence>
<dbReference type="InterPro" id="IPR003689">
    <property type="entry name" value="ZIP"/>
</dbReference>
<keyword evidence="2 5" id="KW-0812">Transmembrane</keyword>
<reference evidence="6" key="1">
    <citation type="submission" date="2021-02" db="EMBL/GenBank/DDBJ databases">
        <authorList>
            <person name="Nowell W R."/>
        </authorList>
    </citation>
    <scope>NUCLEOTIDE SEQUENCE</scope>
</reference>
<feature type="transmembrane region" description="Helical" evidence="5">
    <location>
        <begin position="202"/>
        <end position="219"/>
    </location>
</feature>
<evidence type="ECO:0000256" key="3">
    <source>
        <dbReference type="ARBA" id="ARBA00022989"/>
    </source>
</evidence>
<comment type="caution">
    <text evidence="6">The sequence shown here is derived from an EMBL/GenBank/DDBJ whole genome shotgun (WGS) entry which is preliminary data.</text>
</comment>
<evidence type="ECO:0008006" key="8">
    <source>
        <dbReference type="Google" id="ProtNLM"/>
    </source>
</evidence>
<keyword evidence="4 5" id="KW-0472">Membrane</keyword>
<feature type="transmembrane region" description="Helical" evidence="5">
    <location>
        <begin position="239"/>
        <end position="257"/>
    </location>
</feature>